<evidence type="ECO:0000259" key="4">
    <source>
        <dbReference type="Pfam" id="PF00326"/>
    </source>
</evidence>
<dbReference type="InterPro" id="IPR001375">
    <property type="entry name" value="Peptidase_S9_cat"/>
</dbReference>
<dbReference type="OrthoDB" id="108903at2"/>
<accession>A0A511ZKA8</accession>
<evidence type="ECO:0000313" key="7">
    <source>
        <dbReference type="Proteomes" id="UP000321558"/>
    </source>
</evidence>
<organism evidence="6 7">
    <name type="scientific">Oceanobacillus sojae</name>
    <dbReference type="NCBI Taxonomy" id="582851"/>
    <lineage>
        <taxon>Bacteria</taxon>
        <taxon>Bacillati</taxon>
        <taxon>Bacillota</taxon>
        <taxon>Bacilli</taxon>
        <taxon>Bacillales</taxon>
        <taxon>Bacillaceae</taxon>
        <taxon>Oceanobacillus</taxon>
    </lineage>
</organism>
<feature type="domain" description="Peptidase S9A N-terminal" evidence="5">
    <location>
        <begin position="64"/>
        <end position="329"/>
    </location>
</feature>
<evidence type="ECO:0000259" key="5">
    <source>
        <dbReference type="Pfam" id="PF02897"/>
    </source>
</evidence>
<sequence length="596" mass="67421">MQEKDETALLEYLTAKGAYNPQKIGGSDEFTFLANLTGRPQAWTLNKQNEVEAFTTMSDRVLEVYHSPSGKKSIIASDFEGNEKQQFYITRDRGQTVEDLVISKDHFHEFGGWSPDEKKIAFASNRRHPGYFDIFVCDVETGEEQTVYETDTNCTALCWTKNGNGLIISVKVSNIDNQLHILDIESGETTLIGNADIPARYHSVQIKKDGTAGYLVTDEGRNTLAIASFSLNSPQQIDYLFKDDQWDIEEIKLSPDETKLAYSLNKGGSSRLAAYYLEDNSVKIIESIPSGVYQSLGWLNEDALLTGVTSAVIPGDIWKVEITADQSTRLTHVTPDSEIAKQWVEPELHQFTSFDGLEVPYFLYGKKHANQPVMIHVHGGPESQIRNEYNPVIQFLAAQGYAVATPNVRGSMGYGREYVQLDDVRKRMDSVADLNYLVKDLIENHQADKDHVGIMGRSYGGFMVLAAITHYPKLWAAAVDIVGISHFRTFLENTGPWRRRLREQEYGSLENDVDFFEEIAPLNHTDKIEVPLLIFHGRNDTRVPVSEAEQLTSDLEKQNKDVELIIFDDEGHQTEKLENHILMNTKIVEFMNQYLK</sequence>
<dbReference type="PRINTS" id="PR00862">
    <property type="entry name" value="PROLIGOPTASE"/>
</dbReference>
<dbReference type="Pfam" id="PF02897">
    <property type="entry name" value="Peptidase_S9_N"/>
    <property type="match status" value="1"/>
</dbReference>
<evidence type="ECO:0000256" key="1">
    <source>
        <dbReference type="ARBA" id="ARBA00022670"/>
    </source>
</evidence>
<dbReference type="Gene3D" id="3.40.50.1820">
    <property type="entry name" value="alpha/beta hydrolase"/>
    <property type="match status" value="1"/>
</dbReference>
<dbReference type="AlphaFoldDB" id="A0A511ZKA8"/>
<dbReference type="SUPFAM" id="SSF82171">
    <property type="entry name" value="DPP6 N-terminal domain-like"/>
    <property type="match status" value="1"/>
</dbReference>
<dbReference type="GO" id="GO:0004252">
    <property type="term" value="F:serine-type endopeptidase activity"/>
    <property type="evidence" value="ECO:0007669"/>
    <property type="project" value="InterPro"/>
</dbReference>
<evidence type="ECO:0000256" key="2">
    <source>
        <dbReference type="ARBA" id="ARBA00022801"/>
    </source>
</evidence>
<keyword evidence="2" id="KW-0378">Hydrolase</keyword>
<dbReference type="SUPFAM" id="SSF53474">
    <property type="entry name" value="alpha/beta-Hydrolases"/>
    <property type="match status" value="1"/>
</dbReference>
<dbReference type="Proteomes" id="UP000321558">
    <property type="component" value="Unassembled WGS sequence"/>
</dbReference>
<keyword evidence="7" id="KW-1185">Reference proteome</keyword>
<evidence type="ECO:0000256" key="3">
    <source>
        <dbReference type="ARBA" id="ARBA00022825"/>
    </source>
</evidence>
<dbReference type="PANTHER" id="PTHR42776">
    <property type="entry name" value="SERINE PEPTIDASE S9 FAMILY MEMBER"/>
    <property type="match status" value="1"/>
</dbReference>
<gene>
    <name evidence="6" type="ORF">OSO01_26260</name>
</gene>
<keyword evidence="1" id="KW-0645">Protease</keyword>
<dbReference type="STRING" id="582851.GCA_900162665_03975"/>
<dbReference type="InterPro" id="IPR029058">
    <property type="entry name" value="AB_hydrolase_fold"/>
</dbReference>
<dbReference type="EMBL" id="BJYM01000010">
    <property type="protein sequence ID" value="GEN87887.1"/>
    <property type="molecule type" value="Genomic_DNA"/>
</dbReference>
<comment type="caution">
    <text evidence="6">The sequence shown here is derived from an EMBL/GenBank/DDBJ whole genome shotgun (WGS) entry which is preliminary data.</text>
</comment>
<evidence type="ECO:0000313" key="6">
    <source>
        <dbReference type="EMBL" id="GEN87887.1"/>
    </source>
</evidence>
<dbReference type="InterPro" id="IPR023302">
    <property type="entry name" value="Pept_S9A_N"/>
</dbReference>
<proteinExistence type="predicted"/>
<protein>
    <submittedName>
        <fullName evidence="6">Peptidase S9</fullName>
    </submittedName>
</protein>
<dbReference type="PANTHER" id="PTHR42776:SF27">
    <property type="entry name" value="DIPEPTIDYL PEPTIDASE FAMILY MEMBER 6"/>
    <property type="match status" value="1"/>
</dbReference>
<feature type="domain" description="Peptidase S9 prolyl oligopeptidase catalytic" evidence="4">
    <location>
        <begin position="391"/>
        <end position="596"/>
    </location>
</feature>
<reference evidence="6 7" key="1">
    <citation type="submission" date="2019-07" db="EMBL/GenBank/DDBJ databases">
        <title>Whole genome shotgun sequence of Oceanobacillus sojae NBRC 105379.</title>
        <authorList>
            <person name="Hosoyama A."/>
            <person name="Uohara A."/>
            <person name="Ohji S."/>
            <person name="Ichikawa N."/>
        </authorList>
    </citation>
    <scope>NUCLEOTIDE SEQUENCE [LARGE SCALE GENOMIC DNA]</scope>
    <source>
        <strain evidence="6 7">NBRC 105379</strain>
    </source>
</reference>
<dbReference type="Gene3D" id="2.120.10.30">
    <property type="entry name" value="TolB, C-terminal domain"/>
    <property type="match status" value="1"/>
</dbReference>
<dbReference type="InterPro" id="IPR002470">
    <property type="entry name" value="Peptidase_S9A"/>
</dbReference>
<name>A0A511ZKA8_9BACI</name>
<dbReference type="Pfam" id="PF00326">
    <property type="entry name" value="Peptidase_S9"/>
    <property type="match status" value="1"/>
</dbReference>
<keyword evidence="3" id="KW-0720">Serine protease</keyword>
<dbReference type="InterPro" id="IPR011042">
    <property type="entry name" value="6-blade_b-propeller_TolB-like"/>
</dbReference>
<dbReference type="GO" id="GO:0006508">
    <property type="term" value="P:proteolysis"/>
    <property type="evidence" value="ECO:0007669"/>
    <property type="project" value="UniProtKB-KW"/>
</dbReference>
<dbReference type="RefSeq" id="WP_147210840.1">
    <property type="nucleotide sequence ID" value="NZ_BJYM01000010.1"/>
</dbReference>